<dbReference type="InterPro" id="IPR031348">
    <property type="entry name" value="PigL_N"/>
</dbReference>
<keyword evidence="5" id="KW-1185">Reference proteome</keyword>
<comment type="caution">
    <text evidence="4">The sequence shown here is derived from an EMBL/GenBank/DDBJ whole genome shotgun (WGS) entry which is preliminary data.</text>
</comment>
<dbReference type="AlphaFoldDB" id="A0A9N9ZE53"/>
<dbReference type="Pfam" id="PF17111">
    <property type="entry name" value="PigL_N"/>
    <property type="match status" value="1"/>
</dbReference>
<feature type="signal peptide" evidence="2">
    <location>
        <begin position="1"/>
        <end position="18"/>
    </location>
</feature>
<sequence>MVFLFTMNPLSITAGVAGVAVPALQCVRHLRNDLESILNAPNDIVSVREDLLTIEQAITSVQNISDQQWEWLGKAVVVQSETGLKLCKKSSSKFQAAIDRWTMHSADGKLSWRDRAMIGLFRQDQIKSTSTQLQNCKMTLTSVVSTATLSLQQTKVAEEMTQMISKKEMEIIAAITTAKKQLDEVRTKLEDLHVAAQDEDEEDPDQASATSQVEVEKFALEKSLELLEELLKGIQAAAVDARKDQGCVANTSTFGDYNQGVQAGVSNAPIYFSTGGFSIAASRTN</sequence>
<evidence type="ECO:0000313" key="5">
    <source>
        <dbReference type="Proteomes" id="UP000775872"/>
    </source>
</evidence>
<evidence type="ECO:0000313" key="4">
    <source>
        <dbReference type="EMBL" id="CAH0053944.1"/>
    </source>
</evidence>
<proteinExistence type="predicted"/>
<evidence type="ECO:0000256" key="1">
    <source>
        <dbReference type="SAM" id="Coils"/>
    </source>
</evidence>
<gene>
    <name evidence="4" type="ORF">CSOL1703_00015131</name>
</gene>
<dbReference type="EMBL" id="CABFOC020000046">
    <property type="protein sequence ID" value="CAH0053944.1"/>
    <property type="molecule type" value="Genomic_DNA"/>
</dbReference>
<feature type="chain" id="PRO_5040167638" description="Azaphilone pigments biosynthesis cluster protein L N-terminal domain-containing protein" evidence="2">
    <location>
        <begin position="19"/>
        <end position="285"/>
    </location>
</feature>
<feature type="domain" description="Azaphilone pigments biosynthesis cluster protein L N-terminal" evidence="3">
    <location>
        <begin position="7"/>
        <end position="226"/>
    </location>
</feature>
<organism evidence="4 5">
    <name type="scientific">Clonostachys solani</name>
    <dbReference type="NCBI Taxonomy" id="160281"/>
    <lineage>
        <taxon>Eukaryota</taxon>
        <taxon>Fungi</taxon>
        <taxon>Dikarya</taxon>
        <taxon>Ascomycota</taxon>
        <taxon>Pezizomycotina</taxon>
        <taxon>Sordariomycetes</taxon>
        <taxon>Hypocreomycetidae</taxon>
        <taxon>Hypocreales</taxon>
        <taxon>Bionectriaceae</taxon>
        <taxon>Clonostachys</taxon>
    </lineage>
</organism>
<protein>
    <recommendedName>
        <fullName evidence="3">Azaphilone pigments biosynthesis cluster protein L N-terminal domain-containing protein</fullName>
    </recommendedName>
</protein>
<name>A0A9N9ZE53_9HYPO</name>
<evidence type="ECO:0000256" key="2">
    <source>
        <dbReference type="SAM" id="SignalP"/>
    </source>
</evidence>
<keyword evidence="2" id="KW-0732">Signal</keyword>
<reference evidence="4" key="1">
    <citation type="submission" date="2021-10" db="EMBL/GenBank/DDBJ databases">
        <authorList>
            <person name="Piombo E."/>
        </authorList>
    </citation>
    <scope>NUCLEOTIDE SEQUENCE</scope>
</reference>
<keyword evidence="1" id="KW-0175">Coiled coil</keyword>
<feature type="coiled-coil region" evidence="1">
    <location>
        <begin position="175"/>
        <end position="244"/>
    </location>
</feature>
<accession>A0A9N9ZE53</accession>
<dbReference type="OrthoDB" id="432483at2759"/>
<dbReference type="Proteomes" id="UP000775872">
    <property type="component" value="Unassembled WGS sequence"/>
</dbReference>
<evidence type="ECO:0000259" key="3">
    <source>
        <dbReference type="Pfam" id="PF17111"/>
    </source>
</evidence>